<dbReference type="PANTHER" id="PTHR12352">
    <property type="entry name" value="SECRETED MODULAR CALCIUM-BINDING PROTEIN"/>
    <property type="match status" value="1"/>
</dbReference>
<dbReference type="EMBL" id="BDGG01000002">
    <property type="protein sequence ID" value="GAU92201.1"/>
    <property type="molecule type" value="Genomic_DNA"/>
</dbReference>
<proteinExistence type="predicted"/>
<dbReference type="Pfam" id="PF00086">
    <property type="entry name" value="Thyroglobulin_1"/>
    <property type="match status" value="2"/>
</dbReference>
<keyword evidence="3" id="KW-0677">Repeat</keyword>
<evidence type="ECO:0000256" key="6">
    <source>
        <dbReference type="SAM" id="SignalP"/>
    </source>
</evidence>
<organism evidence="8 9">
    <name type="scientific">Ramazzottius varieornatus</name>
    <name type="common">Water bear</name>
    <name type="synonym">Tardigrade</name>
    <dbReference type="NCBI Taxonomy" id="947166"/>
    <lineage>
        <taxon>Eukaryota</taxon>
        <taxon>Metazoa</taxon>
        <taxon>Ecdysozoa</taxon>
        <taxon>Tardigrada</taxon>
        <taxon>Eutardigrada</taxon>
        <taxon>Parachela</taxon>
        <taxon>Hypsibioidea</taxon>
        <taxon>Ramazzottiidae</taxon>
        <taxon>Ramazzottius</taxon>
    </lineage>
</organism>
<dbReference type="InterPro" id="IPR000716">
    <property type="entry name" value="Thyroglobulin_1"/>
</dbReference>
<evidence type="ECO:0000256" key="2">
    <source>
        <dbReference type="ARBA" id="ARBA00022525"/>
    </source>
</evidence>
<dbReference type="PANTHER" id="PTHR12352:SF3">
    <property type="entry name" value="NIDOGEN-2"/>
    <property type="match status" value="1"/>
</dbReference>
<evidence type="ECO:0000313" key="8">
    <source>
        <dbReference type="EMBL" id="GAU92201.1"/>
    </source>
</evidence>
<accession>A0A1D1URX1</accession>
<dbReference type="InterPro" id="IPR036857">
    <property type="entry name" value="Thyroglobulin_1_sf"/>
</dbReference>
<feature type="domain" description="Thyroglobulin type-1" evidence="7">
    <location>
        <begin position="168"/>
        <end position="231"/>
    </location>
</feature>
<keyword evidence="2" id="KW-0964">Secreted</keyword>
<keyword evidence="6" id="KW-0732">Signal</keyword>
<dbReference type="CDD" id="cd00191">
    <property type="entry name" value="TY"/>
    <property type="match status" value="1"/>
</dbReference>
<evidence type="ECO:0000256" key="5">
    <source>
        <dbReference type="PROSITE-ProRule" id="PRU00500"/>
    </source>
</evidence>
<dbReference type="GO" id="GO:0005615">
    <property type="term" value="C:extracellular space"/>
    <property type="evidence" value="ECO:0007669"/>
    <property type="project" value="TreeGrafter"/>
</dbReference>
<sequence>MLETQSGTGARRMETIVLLLICFLVLFSISSDAVQVPLGPVKGRNCTEHAAKLQADGATKLSYTPRCEPDGSYAPVQFNHKLGLKFCVSKEGIMLVSPQRSLDFYADCNCPRRRFEKFQSGNFGGYIHRCDTDFTYAVKQYNPETKITSCMMKNDVIIKEYVGPHVTACKCPRQWYEAKISRLPNRYAPQCNADGTFKAKQCDKGRCWCANGEGEQISKRVPESDVESLTCLEV</sequence>
<reference evidence="8 9" key="1">
    <citation type="journal article" date="2016" name="Nat. Commun.">
        <title>Extremotolerant tardigrade genome and improved radiotolerance of human cultured cells by tardigrade-unique protein.</title>
        <authorList>
            <person name="Hashimoto T."/>
            <person name="Horikawa D.D."/>
            <person name="Saito Y."/>
            <person name="Kuwahara H."/>
            <person name="Kozuka-Hata H."/>
            <person name="Shin-I T."/>
            <person name="Minakuchi Y."/>
            <person name="Ohishi K."/>
            <person name="Motoyama A."/>
            <person name="Aizu T."/>
            <person name="Enomoto A."/>
            <person name="Kondo K."/>
            <person name="Tanaka S."/>
            <person name="Hara Y."/>
            <person name="Koshikawa S."/>
            <person name="Sagara H."/>
            <person name="Miura T."/>
            <person name="Yokobori S."/>
            <person name="Miyagawa K."/>
            <person name="Suzuki Y."/>
            <person name="Kubo T."/>
            <person name="Oyama M."/>
            <person name="Kohara Y."/>
            <person name="Fujiyama A."/>
            <person name="Arakawa K."/>
            <person name="Katayama T."/>
            <person name="Toyoda A."/>
            <person name="Kunieda T."/>
        </authorList>
    </citation>
    <scope>NUCLEOTIDE SEQUENCE [LARGE SCALE GENOMIC DNA]</scope>
    <source>
        <strain evidence="8 9">YOKOZUNA-1</strain>
    </source>
</reference>
<evidence type="ECO:0000259" key="7">
    <source>
        <dbReference type="PROSITE" id="PS51162"/>
    </source>
</evidence>
<dbReference type="Gene3D" id="4.10.800.10">
    <property type="entry name" value="Thyroglobulin type-1"/>
    <property type="match status" value="2"/>
</dbReference>
<dbReference type="Proteomes" id="UP000186922">
    <property type="component" value="Unassembled WGS sequence"/>
</dbReference>
<dbReference type="SUPFAM" id="SSF57610">
    <property type="entry name" value="Thyroglobulin type-1 domain"/>
    <property type="match status" value="2"/>
</dbReference>
<dbReference type="PROSITE" id="PS51162">
    <property type="entry name" value="THYROGLOBULIN_1_2"/>
    <property type="match status" value="2"/>
</dbReference>
<name>A0A1D1URX1_RAMVA</name>
<comment type="caution">
    <text evidence="5">Lacks conserved residue(s) required for the propagation of feature annotation.</text>
</comment>
<dbReference type="OrthoDB" id="1725934at2759"/>
<feature type="domain" description="Thyroglobulin type-1" evidence="7">
    <location>
        <begin position="43"/>
        <end position="110"/>
    </location>
</feature>
<keyword evidence="4" id="KW-1015">Disulfide bond</keyword>
<evidence type="ECO:0000256" key="3">
    <source>
        <dbReference type="ARBA" id="ARBA00022737"/>
    </source>
</evidence>
<evidence type="ECO:0000313" key="9">
    <source>
        <dbReference type="Proteomes" id="UP000186922"/>
    </source>
</evidence>
<protein>
    <recommendedName>
        <fullName evidence="7">Thyroglobulin type-1 domain-containing protein</fullName>
    </recommendedName>
</protein>
<comment type="subcellular location">
    <subcellularLocation>
        <location evidence="1">Secreted</location>
    </subcellularLocation>
</comment>
<dbReference type="SMART" id="SM00211">
    <property type="entry name" value="TY"/>
    <property type="match status" value="2"/>
</dbReference>
<evidence type="ECO:0000256" key="1">
    <source>
        <dbReference type="ARBA" id="ARBA00004613"/>
    </source>
</evidence>
<gene>
    <name evidence="8" type="primary">RvY_04314</name>
    <name evidence="8" type="synonym">RvY_04314.1</name>
    <name evidence="8" type="ORF">RvY_04314-1</name>
</gene>
<feature type="chain" id="PRO_5008897544" description="Thyroglobulin type-1 domain-containing protein" evidence="6">
    <location>
        <begin position="34"/>
        <end position="234"/>
    </location>
</feature>
<dbReference type="AlphaFoldDB" id="A0A1D1URX1"/>
<keyword evidence="9" id="KW-1185">Reference proteome</keyword>
<dbReference type="InterPro" id="IPR051950">
    <property type="entry name" value="Dev_reg/Prot_inhib"/>
</dbReference>
<dbReference type="PROSITE" id="PS00484">
    <property type="entry name" value="THYROGLOBULIN_1_1"/>
    <property type="match status" value="2"/>
</dbReference>
<feature type="signal peptide" evidence="6">
    <location>
        <begin position="1"/>
        <end position="33"/>
    </location>
</feature>
<evidence type="ECO:0000256" key="4">
    <source>
        <dbReference type="ARBA" id="ARBA00023157"/>
    </source>
</evidence>
<comment type="caution">
    <text evidence="8">The sequence shown here is derived from an EMBL/GenBank/DDBJ whole genome shotgun (WGS) entry which is preliminary data.</text>
</comment>